<protein>
    <submittedName>
        <fullName evidence="2">Uncharacterized protein</fullName>
    </submittedName>
</protein>
<organism evidence="2 3">
    <name type="scientific">Collichthys lucidus</name>
    <name type="common">Big head croaker</name>
    <name type="synonym">Sciaena lucida</name>
    <dbReference type="NCBI Taxonomy" id="240159"/>
    <lineage>
        <taxon>Eukaryota</taxon>
        <taxon>Metazoa</taxon>
        <taxon>Chordata</taxon>
        <taxon>Craniata</taxon>
        <taxon>Vertebrata</taxon>
        <taxon>Euteleostomi</taxon>
        <taxon>Actinopterygii</taxon>
        <taxon>Neopterygii</taxon>
        <taxon>Teleostei</taxon>
        <taxon>Neoteleostei</taxon>
        <taxon>Acanthomorphata</taxon>
        <taxon>Eupercaria</taxon>
        <taxon>Sciaenidae</taxon>
        <taxon>Collichthys</taxon>
    </lineage>
</organism>
<dbReference type="AlphaFoldDB" id="A0A4U5VVR2"/>
<sequence length="113" mass="12934">MRSTDLSLSCKKGTITTITSFTHVSGGLRFRGHPPWQATLNLYLPTWRSFQLHRRRWWVVQGAQRDRERGSQRLPVSPHRGVSGSTQAGWDSDLDSLILLVNLLHDQVNRSEL</sequence>
<dbReference type="Proteomes" id="UP000298787">
    <property type="component" value="Chromosome 23"/>
</dbReference>
<accession>A0A4U5VVR2</accession>
<gene>
    <name evidence="2" type="ORF">D9C73_025327</name>
</gene>
<name>A0A4U5VVR2_COLLU</name>
<proteinExistence type="predicted"/>
<evidence type="ECO:0000256" key="1">
    <source>
        <dbReference type="SAM" id="MobiDB-lite"/>
    </source>
</evidence>
<dbReference type="EMBL" id="CM014100">
    <property type="protein sequence ID" value="TKS92471.1"/>
    <property type="molecule type" value="Genomic_DNA"/>
</dbReference>
<reference evidence="2 3" key="1">
    <citation type="submission" date="2019-01" db="EMBL/GenBank/DDBJ databases">
        <title>Genome Assembly of Collichthys lucidus.</title>
        <authorList>
            <person name="Cai M."/>
            <person name="Xiao S."/>
        </authorList>
    </citation>
    <scope>NUCLEOTIDE SEQUENCE [LARGE SCALE GENOMIC DNA]</scope>
    <source>
        <strain evidence="2">JT15FE1705JMU</strain>
        <tissue evidence="2">Muscle</tissue>
    </source>
</reference>
<evidence type="ECO:0000313" key="3">
    <source>
        <dbReference type="Proteomes" id="UP000298787"/>
    </source>
</evidence>
<feature type="region of interest" description="Disordered" evidence="1">
    <location>
        <begin position="64"/>
        <end position="90"/>
    </location>
</feature>
<keyword evidence="3" id="KW-1185">Reference proteome</keyword>
<evidence type="ECO:0000313" key="2">
    <source>
        <dbReference type="EMBL" id="TKS92471.1"/>
    </source>
</evidence>